<evidence type="ECO:0000256" key="2">
    <source>
        <dbReference type="ARBA" id="ARBA00022679"/>
    </source>
</evidence>
<dbReference type="PANTHER" id="PTHR21599:SF0">
    <property type="entry name" value="GLYCERATE KINASE"/>
    <property type="match status" value="1"/>
</dbReference>
<dbReference type="SUPFAM" id="SSF110738">
    <property type="entry name" value="Glycerate kinase I"/>
    <property type="match status" value="1"/>
</dbReference>
<comment type="caution">
    <text evidence="6">The sequence shown here is derived from an EMBL/GenBank/DDBJ whole genome shotgun (WGS) entry which is preliminary data.</text>
</comment>
<dbReference type="Gene3D" id="3.40.50.10350">
    <property type="entry name" value="Glycerate kinase, domain 1"/>
    <property type="match status" value="1"/>
</dbReference>
<dbReference type="Pfam" id="PF02595">
    <property type="entry name" value="Gly_kinase"/>
    <property type="match status" value="1"/>
</dbReference>
<dbReference type="InterPro" id="IPR004381">
    <property type="entry name" value="Glycerate_kinase"/>
</dbReference>
<sequence length="383" mass="39345">MKIVIAPDSFKESLTALEVAVAIEKGFKKVYPEASFVKVPMADGGEGTVQALVDATNGRIIVKTVTGPLGEPVKAFFGILGDSKTAVIEMAAASGLHLVPMSKRNPLLTTSRGTGELILAALEEGVNHIIIGLGGSATNDGGAGMVSALGARLLDVEGNSIGEGGGSLNLLHTIDISSLDPRLQQVKMEVACDVTNPLIGPHGASAIFGPQKGATSEMVQQLDENLAHYAKIIERKLGKQIAEVPGAGAAGGLGGGLIAFLDAEINSGIQIVLAATKLEESLRGADLVITGEGKIDSQTIYGKTPIGVAETAKRFGIPVVAIAGNVAKDSEVVLEHGIDGLFSIVPGIVTLTESLENAAENIERLARNIACLIKIGGTLNVSR</sequence>
<dbReference type="InterPro" id="IPR036129">
    <property type="entry name" value="Glycerate_kinase_sf"/>
</dbReference>
<gene>
    <name evidence="6" type="ORF">OEV98_16560</name>
</gene>
<evidence type="ECO:0000313" key="7">
    <source>
        <dbReference type="Proteomes" id="UP001209318"/>
    </source>
</evidence>
<dbReference type="GO" id="GO:0031388">
    <property type="term" value="P:organic acid phosphorylation"/>
    <property type="evidence" value="ECO:0007669"/>
    <property type="project" value="UniProtKB-UniRule"/>
</dbReference>
<dbReference type="Gene3D" id="3.90.1510.10">
    <property type="entry name" value="Glycerate kinase, domain 2"/>
    <property type="match status" value="1"/>
</dbReference>
<keyword evidence="7" id="KW-1185">Reference proteome</keyword>
<keyword evidence="3 4" id="KW-0418">Kinase</keyword>
<dbReference type="NCBIfam" id="TIGR00045">
    <property type="entry name" value="glycerate kinase"/>
    <property type="match status" value="1"/>
</dbReference>
<name>A0AAE3IZZ5_9BACI</name>
<evidence type="ECO:0000256" key="5">
    <source>
        <dbReference type="SAM" id="Coils"/>
    </source>
</evidence>
<keyword evidence="2 4" id="KW-0808">Transferase</keyword>
<evidence type="ECO:0000313" key="6">
    <source>
        <dbReference type="EMBL" id="MCU9615150.1"/>
    </source>
</evidence>
<dbReference type="InterPro" id="IPR018197">
    <property type="entry name" value="Glycerate_kinase_RE-like"/>
</dbReference>
<dbReference type="RefSeq" id="WP_263074463.1">
    <property type="nucleotide sequence ID" value="NZ_JAOUSF010000006.1"/>
</dbReference>
<evidence type="ECO:0000256" key="3">
    <source>
        <dbReference type="ARBA" id="ARBA00022777"/>
    </source>
</evidence>
<proteinExistence type="inferred from homology"/>
<accession>A0AAE3IZZ5</accession>
<comment type="similarity">
    <text evidence="1 4">Belongs to the glycerate kinase type-1 family.</text>
</comment>
<feature type="coiled-coil region" evidence="5">
    <location>
        <begin position="348"/>
        <end position="375"/>
    </location>
</feature>
<evidence type="ECO:0000256" key="4">
    <source>
        <dbReference type="PIRNR" id="PIRNR006078"/>
    </source>
</evidence>
<dbReference type="Proteomes" id="UP001209318">
    <property type="component" value="Unassembled WGS sequence"/>
</dbReference>
<dbReference type="InterPro" id="IPR018193">
    <property type="entry name" value="Glyc_kinase_flavodox-like_fold"/>
</dbReference>
<organism evidence="6 7">
    <name type="scientific">Perspicuibacillus lycopersici</name>
    <dbReference type="NCBI Taxonomy" id="1325689"/>
    <lineage>
        <taxon>Bacteria</taxon>
        <taxon>Bacillati</taxon>
        <taxon>Bacillota</taxon>
        <taxon>Bacilli</taxon>
        <taxon>Bacillales</taxon>
        <taxon>Bacillaceae</taxon>
        <taxon>Perspicuibacillus</taxon>
    </lineage>
</organism>
<dbReference type="GO" id="GO:0008887">
    <property type="term" value="F:glycerate kinase activity"/>
    <property type="evidence" value="ECO:0007669"/>
    <property type="project" value="UniProtKB-UniRule"/>
</dbReference>
<reference evidence="6" key="1">
    <citation type="submission" date="2022-10" db="EMBL/GenBank/DDBJ databases">
        <title>Description of Fervidibacillus gen. nov. in the family Fervidibacillaceae fam. nov. with two species, Fervidibacillus albus sp. nov., and Fervidibacillus halotolerans sp. nov., isolated from tidal flat sediments.</title>
        <authorList>
            <person name="Kwon K.K."/>
            <person name="Yang S.-H."/>
        </authorList>
    </citation>
    <scope>NUCLEOTIDE SEQUENCE</scope>
    <source>
        <strain evidence="6">JCM 19140</strain>
    </source>
</reference>
<dbReference type="PIRSF" id="PIRSF006078">
    <property type="entry name" value="GlxK"/>
    <property type="match status" value="1"/>
</dbReference>
<dbReference type="EMBL" id="JAOUSF010000006">
    <property type="protein sequence ID" value="MCU9615150.1"/>
    <property type="molecule type" value="Genomic_DNA"/>
</dbReference>
<dbReference type="PANTHER" id="PTHR21599">
    <property type="entry name" value="GLYCERATE KINASE"/>
    <property type="match status" value="1"/>
</dbReference>
<keyword evidence="5" id="KW-0175">Coiled coil</keyword>
<evidence type="ECO:0000256" key="1">
    <source>
        <dbReference type="ARBA" id="ARBA00006284"/>
    </source>
</evidence>
<dbReference type="AlphaFoldDB" id="A0AAE3IZZ5"/>
<protein>
    <submittedName>
        <fullName evidence="6">Glycerate kinase</fullName>
    </submittedName>
</protein>